<dbReference type="Proteomes" id="UP001153404">
    <property type="component" value="Unassembled WGS sequence"/>
</dbReference>
<proteinExistence type="predicted"/>
<keyword evidence="2" id="KW-1185">Reference proteome</keyword>
<name>A0A9X4QV32_9BACL</name>
<evidence type="ECO:0008006" key="3">
    <source>
        <dbReference type="Google" id="ProtNLM"/>
    </source>
</evidence>
<dbReference type="RefSeq" id="WP_277533568.1">
    <property type="nucleotide sequence ID" value="NZ_JAPDIA010000007.1"/>
</dbReference>
<comment type="caution">
    <text evidence="1">The sequence shown here is derived from an EMBL/GenBank/DDBJ whole genome shotgun (WGS) entry which is preliminary data.</text>
</comment>
<accession>A0A9X4QV32</accession>
<protein>
    <recommendedName>
        <fullName evidence="3">ParB/Sulfiredoxin domain-containing protein</fullName>
    </recommendedName>
</protein>
<gene>
    <name evidence="1" type="ORF">OMP40_18360</name>
</gene>
<dbReference type="AlphaFoldDB" id="A0A9X4QV32"/>
<dbReference type="EMBL" id="JAPDIA010000007">
    <property type="protein sequence ID" value="MDG0811107.1"/>
    <property type="molecule type" value="Genomic_DNA"/>
</dbReference>
<reference evidence="1" key="1">
    <citation type="submission" date="2022-10" db="EMBL/GenBank/DDBJ databases">
        <title>Comparative genomic analysis of Cohnella hashimotonis sp. nov., isolated from the International Space Station.</title>
        <authorList>
            <person name="Simpson A."/>
            <person name="Venkateswaran K."/>
        </authorList>
    </citation>
    <scope>NUCLEOTIDE SEQUENCE</scope>
    <source>
        <strain evidence="1">DSM 28161</strain>
    </source>
</reference>
<evidence type="ECO:0000313" key="2">
    <source>
        <dbReference type="Proteomes" id="UP001153404"/>
    </source>
</evidence>
<evidence type="ECO:0000313" key="1">
    <source>
        <dbReference type="EMBL" id="MDG0811107.1"/>
    </source>
</evidence>
<organism evidence="1 2">
    <name type="scientific">Cohnella rhizosphaerae</name>
    <dbReference type="NCBI Taxonomy" id="1457232"/>
    <lineage>
        <taxon>Bacteria</taxon>
        <taxon>Bacillati</taxon>
        <taxon>Bacillota</taxon>
        <taxon>Bacilli</taxon>
        <taxon>Bacillales</taxon>
        <taxon>Paenibacillaceae</taxon>
        <taxon>Cohnella</taxon>
    </lineage>
</organism>
<sequence>MSEFEYKRIKLTNLLVNTENYRFNPVGSQIEAIHVMVREQNSKSANKLYNLALDILQKGLNPSDLTVVSPYNDDGNLFVVHEGNRRITTLKLLFQPELIPQEFKSLQSKFRELHINNDLSRFEELMCVVYDTYEEADHWIEIKHTGEMDGVGTVRWDTEQQERFKANTGGKQVSYLANVGIGRTE</sequence>